<dbReference type="InterPro" id="IPR050639">
    <property type="entry name" value="SSR_resolvase"/>
</dbReference>
<dbReference type="GeneID" id="97031034"/>
<name>A0A4R9C3J7_9FIRM</name>
<feature type="domain" description="Recombinase" evidence="2">
    <location>
        <begin position="178"/>
        <end position="322"/>
    </location>
</feature>
<gene>
    <name evidence="3" type="ORF">EQF91_02700</name>
</gene>
<evidence type="ECO:0000259" key="1">
    <source>
        <dbReference type="PROSITE" id="PS51736"/>
    </source>
</evidence>
<dbReference type="Pfam" id="PF07508">
    <property type="entry name" value="Recombinase"/>
    <property type="match status" value="1"/>
</dbReference>
<dbReference type="PROSITE" id="PS51737">
    <property type="entry name" value="RECOMBINASE_DNA_BIND"/>
    <property type="match status" value="1"/>
</dbReference>
<proteinExistence type="predicted"/>
<dbReference type="Gene3D" id="3.90.1750.20">
    <property type="entry name" value="Putative Large Serine Recombinase, Chain B, Domain 2"/>
    <property type="match status" value="1"/>
</dbReference>
<dbReference type="PANTHER" id="PTHR30461:SF23">
    <property type="entry name" value="DNA RECOMBINASE-RELATED"/>
    <property type="match status" value="1"/>
</dbReference>
<accession>A0A4R9C3J7</accession>
<dbReference type="InterPro" id="IPR006119">
    <property type="entry name" value="Resolv_N"/>
</dbReference>
<protein>
    <submittedName>
        <fullName evidence="3">DUF4368 domain-containing protein</fullName>
    </submittedName>
</protein>
<dbReference type="PROSITE" id="PS51736">
    <property type="entry name" value="RECOMBINASES_3"/>
    <property type="match status" value="1"/>
</dbReference>
<dbReference type="InterPro" id="IPR011109">
    <property type="entry name" value="DNA_bind_recombinase_dom"/>
</dbReference>
<keyword evidence="4" id="KW-1185">Reference proteome</keyword>
<dbReference type="PANTHER" id="PTHR30461">
    <property type="entry name" value="DNA-INVERTASE FROM LAMBDOID PROPHAGE"/>
    <property type="match status" value="1"/>
</dbReference>
<dbReference type="GO" id="GO:0000150">
    <property type="term" value="F:DNA strand exchange activity"/>
    <property type="evidence" value="ECO:0007669"/>
    <property type="project" value="InterPro"/>
</dbReference>
<dbReference type="InterPro" id="IPR025827">
    <property type="entry name" value="Zn_ribbon_recom_dom"/>
</dbReference>
<feature type="domain" description="Resolvase/invertase-type recombinase catalytic" evidence="1">
    <location>
        <begin position="12"/>
        <end position="170"/>
    </location>
</feature>
<dbReference type="SMART" id="SM00857">
    <property type="entry name" value="Resolvase"/>
    <property type="match status" value="1"/>
</dbReference>
<comment type="caution">
    <text evidence="3">The sequence shown here is derived from an EMBL/GenBank/DDBJ whole genome shotgun (WGS) entry which is preliminary data.</text>
</comment>
<evidence type="ECO:0000313" key="3">
    <source>
        <dbReference type="EMBL" id="TFF66852.1"/>
    </source>
</evidence>
<evidence type="ECO:0000313" key="4">
    <source>
        <dbReference type="Proteomes" id="UP000297454"/>
    </source>
</evidence>
<dbReference type="Gene3D" id="3.40.50.1390">
    <property type="entry name" value="Resolvase, N-terminal catalytic domain"/>
    <property type="match status" value="1"/>
</dbReference>
<dbReference type="InterPro" id="IPR038109">
    <property type="entry name" value="DNA_bind_recomb_sf"/>
</dbReference>
<dbReference type="GO" id="GO:0003677">
    <property type="term" value="F:DNA binding"/>
    <property type="evidence" value="ECO:0007669"/>
    <property type="project" value="InterPro"/>
</dbReference>
<dbReference type="OrthoDB" id="9804620at2"/>
<dbReference type="Pfam" id="PF00239">
    <property type="entry name" value="Resolvase"/>
    <property type="match status" value="1"/>
</dbReference>
<dbReference type="AlphaFoldDB" id="A0A4R9C3J7"/>
<reference evidence="3 4" key="1">
    <citation type="submission" date="2019-01" db="EMBL/GenBank/DDBJ databases">
        <title>Draft Genome Sequences of Helcococcus ovis Strains Isolated from the Uterus and Vagina of Dairy Cows with Metritis.</title>
        <authorList>
            <person name="Cunha F."/>
            <person name="Jeon S.J."/>
            <person name="Kutzer P."/>
            <person name="Galvao K.N."/>
        </authorList>
    </citation>
    <scope>NUCLEOTIDE SEQUENCE [LARGE SCALE GENOMIC DNA]</scope>
    <source>
        <strain evidence="3 4">KG-37</strain>
    </source>
</reference>
<organism evidence="3 4">
    <name type="scientific">Helcococcus ovis</name>
    <dbReference type="NCBI Taxonomy" id="72026"/>
    <lineage>
        <taxon>Bacteria</taxon>
        <taxon>Bacillati</taxon>
        <taxon>Bacillota</taxon>
        <taxon>Tissierellia</taxon>
        <taxon>Tissierellales</taxon>
        <taxon>Peptoniphilaceae</taxon>
        <taxon>Helcococcus</taxon>
    </lineage>
</organism>
<dbReference type="Proteomes" id="UP000297454">
    <property type="component" value="Unassembled WGS sequence"/>
</dbReference>
<dbReference type="RefSeq" id="WP_134710789.1">
    <property type="nucleotide sequence ID" value="NZ_CP119081.1"/>
</dbReference>
<dbReference type="InterPro" id="IPR036162">
    <property type="entry name" value="Resolvase-like_N_sf"/>
</dbReference>
<sequence length="556" mass="65055">MSKNTLDANGFKVAMYLRLSQDDEKYDKNFKVESNSISNQRLQIKDYIAKQQDMELAKEYVDDGYSGINFERPAFKTMMEDVITGSINCIIVKDLSRFGRDYIDSGRYLQRVFPSLDVRFIALNDNYDSFTASETEKNLVIPFKNFINDNYCRDTSAKVRSVCKVKRKQGQFISNYAPYGYEKDKEDKHKLVIDKEAYDVVQKIFSMKLEGYSSYSIAKHLNETGILSPMEHKRAKGIRYKTGFSTKAVAKWDTPAINRILTNEIYIGTLQQGKREKINYKLDKVVSKDRSDWIEIEDNHEAIIDINDFEIVQKLLKCDIKAKNYGEKADLFSGLLFCKDCNQQMTKKVDKRGKTPIVYYICSAYNKGLGCSRHSIKQKELENTVLAMIKHYISSLGKYEAISEKVRAMEISYNLFKKIDKRQEQTKKSKAKFEILKSSLYQDLKEGIISEDEFYDMREFYTNRIVESELILERQNKEITKLYKKSLGNQNFFSDIQKYKNISTLERGLLVRLIDKIYVLEDKKIEIQFNYDETLDVFDKINSYTNQYPEKIMEVV</sequence>
<dbReference type="Pfam" id="PF13408">
    <property type="entry name" value="Zn_ribbon_recom"/>
    <property type="match status" value="1"/>
</dbReference>
<dbReference type="SUPFAM" id="SSF53041">
    <property type="entry name" value="Resolvase-like"/>
    <property type="match status" value="1"/>
</dbReference>
<dbReference type="EMBL" id="SCFR01000006">
    <property type="protein sequence ID" value="TFF66852.1"/>
    <property type="molecule type" value="Genomic_DNA"/>
</dbReference>
<evidence type="ECO:0000259" key="2">
    <source>
        <dbReference type="PROSITE" id="PS51737"/>
    </source>
</evidence>